<feature type="transmembrane region" description="Helical" evidence="1">
    <location>
        <begin position="209"/>
        <end position="231"/>
    </location>
</feature>
<evidence type="ECO:0000313" key="2">
    <source>
        <dbReference type="EMBL" id="MDO7876592.1"/>
    </source>
</evidence>
<name>A0ABT9BEB7_9BACT</name>
<keyword evidence="1" id="KW-1133">Transmembrane helix</keyword>
<feature type="transmembrane region" description="Helical" evidence="1">
    <location>
        <begin position="281"/>
        <end position="299"/>
    </location>
</feature>
<dbReference type="PANTHER" id="PTHR20992">
    <property type="entry name" value="AT15442P-RELATED"/>
    <property type="match status" value="1"/>
</dbReference>
<dbReference type="EMBL" id="JAUQSY010000012">
    <property type="protein sequence ID" value="MDO7876592.1"/>
    <property type="molecule type" value="Genomic_DNA"/>
</dbReference>
<dbReference type="Proteomes" id="UP001176429">
    <property type="component" value="Unassembled WGS sequence"/>
</dbReference>
<proteinExistence type="predicted"/>
<protein>
    <submittedName>
        <fullName evidence="2">DUF389 domain-containing protein</fullName>
    </submittedName>
</protein>
<evidence type="ECO:0000313" key="3">
    <source>
        <dbReference type="Proteomes" id="UP001176429"/>
    </source>
</evidence>
<dbReference type="InterPro" id="IPR005240">
    <property type="entry name" value="DUF389"/>
</dbReference>
<feature type="transmembrane region" description="Helical" evidence="1">
    <location>
        <begin position="149"/>
        <end position="170"/>
    </location>
</feature>
<feature type="transmembrane region" description="Helical" evidence="1">
    <location>
        <begin position="92"/>
        <end position="108"/>
    </location>
</feature>
<reference evidence="2" key="1">
    <citation type="submission" date="2023-07" db="EMBL/GenBank/DDBJ databases">
        <authorList>
            <person name="Kim M.K."/>
        </authorList>
    </citation>
    <scope>NUCLEOTIDE SEQUENCE</scope>
    <source>
        <strain evidence="2">ASUV-10-1</strain>
    </source>
</reference>
<gene>
    <name evidence="2" type="ORF">Q5H93_17740</name>
</gene>
<feature type="transmembrane region" description="Helical" evidence="1">
    <location>
        <begin position="237"/>
        <end position="260"/>
    </location>
</feature>
<accession>A0ABT9BEB7</accession>
<feature type="transmembrane region" description="Helical" evidence="1">
    <location>
        <begin position="114"/>
        <end position="137"/>
    </location>
</feature>
<sequence length="504" mass="54706">MSVRRDDVSEAVDSVSVRRDDVSVRRDDVSMMPDSMSVRRDNAGAGRGVSPAMENPIWRGLRWRFDLTRDMAEPAEILADVEEGITFRGTNAWVLLFAILIASVGLNINSTAAITGAMLISPLMGPIVGIGFGVATVNVGLMWRGLKNLAVAAGISLLASAGYFLLTPLADTGSELLARTTPTVWDVLIALFGGAAGAIGFTRRERGNVVPGVAIATALLPPLCTAGYGLATGNWKFVLGAFYLFSINCVFIILSTFLVARILPLPSFEFADAVRARRVRLLIWVVALLTAVPSVWLAARIVRRTLFTHNAEQFLDAELRQPGSYVVTRRIEPDPHRINILLAGRPLSAAQLRTVRARLPRYRLPDDTQLTIRQGLGQLDSADMRDLRSGLLADLRDRNAQTLAGYDARLTELQQTLAAADNPAATGLPAAPQLLREVQAEHPSVRQLGLSQLLRPATDSLQADTTVVVSLRVAQPLPAAEQQRLQQWLRVRAGGRRAVQVIAE</sequence>
<organism evidence="2 3">
    <name type="scientific">Hymenobacter aranciens</name>
    <dbReference type="NCBI Taxonomy" id="3063996"/>
    <lineage>
        <taxon>Bacteria</taxon>
        <taxon>Pseudomonadati</taxon>
        <taxon>Bacteroidota</taxon>
        <taxon>Cytophagia</taxon>
        <taxon>Cytophagales</taxon>
        <taxon>Hymenobacteraceae</taxon>
        <taxon>Hymenobacter</taxon>
    </lineage>
</organism>
<comment type="caution">
    <text evidence="2">The sequence shown here is derived from an EMBL/GenBank/DDBJ whole genome shotgun (WGS) entry which is preliminary data.</text>
</comment>
<evidence type="ECO:0000256" key="1">
    <source>
        <dbReference type="SAM" id="Phobius"/>
    </source>
</evidence>
<dbReference type="RefSeq" id="WP_305007963.1">
    <property type="nucleotide sequence ID" value="NZ_JAUQSY010000012.1"/>
</dbReference>
<feature type="transmembrane region" description="Helical" evidence="1">
    <location>
        <begin position="182"/>
        <end position="202"/>
    </location>
</feature>
<keyword evidence="3" id="KW-1185">Reference proteome</keyword>
<keyword evidence="1" id="KW-0472">Membrane</keyword>
<dbReference type="Pfam" id="PF04087">
    <property type="entry name" value="DUF389"/>
    <property type="match status" value="1"/>
</dbReference>
<keyword evidence="1" id="KW-0812">Transmembrane</keyword>
<dbReference type="PANTHER" id="PTHR20992:SF9">
    <property type="entry name" value="AT15442P-RELATED"/>
    <property type="match status" value="1"/>
</dbReference>